<name>A0A183H1Z6_9BILA</name>
<reference evidence="3" key="1">
    <citation type="submission" date="2016-06" db="UniProtKB">
        <authorList>
            <consortium name="WormBaseParasite"/>
        </authorList>
    </citation>
    <scope>IDENTIFICATION</scope>
</reference>
<evidence type="ECO:0000313" key="1">
    <source>
        <dbReference type="EMBL" id="VDO29792.1"/>
    </source>
</evidence>
<accession>A0A183H1Z6</accession>
<evidence type="ECO:0000313" key="3">
    <source>
        <dbReference type="WBParaSite" id="OFLC_0000150501-mRNA-1"/>
    </source>
</evidence>
<keyword evidence="2" id="KW-1185">Reference proteome</keyword>
<evidence type="ECO:0000313" key="2">
    <source>
        <dbReference type="Proteomes" id="UP000267606"/>
    </source>
</evidence>
<organism evidence="3">
    <name type="scientific">Onchocerca flexuosa</name>
    <dbReference type="NCBI Taxonomy" id="387005"/>
    <lineage>
        <taxon>Eukaryota</taxon>
        <taxon>Metazoa</taxon>
        <taxon>Ecdysozoa</taxon>
        <taxon>Nematoda</taxon>
        <taxon>Chromadorea</taxon>
        <taxon>Rhabditida</taxon>
        <taxon>Spirurina</taxon>
        <taxon>Spiruromorpha</taxon>
        <taxon>Filarioidea</taxon>
        <taxon>Onchocercidae</taxon>
        <taxon>Onchocerca</taxon>
    </lineage>
</organism>
<protein>
    <submittedName>
        <fullName evidence="1 3">Uncharacterized protein</fullName>
    </submittedName>
</protein>
<proteinExistence type="predicted"/>
<sequence length="60" mass="6145">MDNGLVSSSHPIDIIPQGVKSRAAFTAATAIAAVTNAAAAVAADNDSTPQLIPSNYHFTY</sequence>
<dbReference type="WBParaSite" id="OFLC_0000150501-mRNA-1">
    <property type="protein sequence ID" value="OFLC_0000150501-mRNA-1"/>
    <property type="gene ID" value="OFLC_0000150501"/>
</dbReference>
<dbReference type="AlphaFoldDB" id="A0A183H1Z6"/>
<gene>
    <name evidence="1" type="ORF">OFLC_LOCUS1506</name>
</gene>
<dbReference type="Proteomes" id="UP000267606">
    <property type="component" value="Unassembled WGS sequence"/>
</dbReference>
<dbReference type="EMBL" id="UZAJ01000722">
    <property type="protein sequence ID" value="VDO29792.1"/>
    <property type="molecule type" value="Genomic_DNA"/>
</dbReference>
<reference evidence="1 2" key="2">
    <citation type="submission" date="2018-11" db="EMBL/GenBank/DDBJ databases">
        <authorList>
            <consortium name="Pathogen Informatics"/>
        </authorList>
    </citation>
    <scope>NUCLEOTIDE SEQUENCE [LARGE SCALE GENOMIC DNA]</scope>
</reference>